<keyword evidence="3" id="KW-1185">Reference proteome</keyword>
<protein>
    <recommendedName>
        <fullName evidence="5">DUF3081 domain-containing protein</fullName>
    </recommendedName>
</protein>
<gene>
    <name evidence="1" type="ORF">PSECIP111854_03005</name>
    <name evidence="2" type="ORF">PSECIP111951_03666</name>
</gene>
<dbReference type="EMBL" id="CAMAPC010000013">
    <property type="protein sequence ID" value="CAH9062403.1"/>
    <property type="molecule type" value="Genomic_DNA"/>
</dbReference>
<evidence type="ECO:0000313" key="1">
    <source>
        <dbReference type="EMBL" id="CAH9062403.1"/>
    </source>
</evidence>
<dbReference type="EMBL" id="CAMAPD010000023">
    <property type="protein sequence ID" value="CAH9066893.1"/>
    <property type="molecule type" value="Genomic_DNA"/>
</dbReference>
<dbReference type="AlphaFoldDB" id="A0A9W4R116"/>
<dbReference type="Proteomes" id="UP001152467">
    <property type="component" value="Unassembled WGS sequence"/>
</dbReference>
<organism evidence="1 3">
    <name type="scientific">Pseudoalteromonas holothuriae</name>
    <dbReference type="NCBI Taxonomy" id="2963714"/>
    <lineage>
        <taxon>Bacteria</taxon>
        <taxon>Pseudomonadati</taxon>
        <taxon>Pseudomonadota</taxon>
        <taxon>Gammaproteobacteria</taxon>
        <taxon>Alteromonadales</taxon>
        <taxon>Pseudoalteromonadaceae</taxon>
        <taxon>Pseudoalteromonas</taxon>
    </lineage>
</organism>
<dbReference type="RefSeq" id="WP_261594970.1">
    <property type="nucleotide sequence ID" value="NZ_CAMAPC010000013.1"/>
</dbReference>
<dbReference type="Proteomes" id="UP001152485">
    <property type="component" value="Unassembled WGS sequence"/>
</dbReference>
<proteinExistence type="predicted"/>
<reference evidence="1 4" key="1">
    <citation type="submission" date="2022-07" db="EMBL/GenBank/DDBJ databases">
        <authorList>
            <person name="Criscuolo A."/>
        </authorList>
    </citation>
    <scope>NUCLEOTIDE SEQUENCE</scope>
    <source>
        <strain evidence="4">CIP 111951</strain>
        <strain evidence="1">CIP111854</strain>
        <strain evidence="2">CIP111951</strain>
    </source>
</reference>
<evidence type="ECO:0000313" key="3">
    <source>
        <dbReference type="Proteomes" id="UP001152467"/>
    </source>
</evidence>
<sequence>MKNEIDSRTILSVYEYIQKHGEVTSEGKLYGGITAFSDIDGYTIYFKGSGVLMRYGFHNTYHLDYEHDKHKEDFLVKIESLKKQLESDK</sequence>
<name>A0A9W4R116_9GAMM</name>
<evidence type="ECO:0000313" key="4">
    <source>
        <dbReference type="Proteomes" id="UP001152485"/>
    </source>
</evidence>
<evidence type="ECO:0008006" key="5">
    <source>
        <dbReference type="Google" id="ProtNLM"/>
    </source>
</evidence>
<dbReference type="InterPro" id="IPR021432">
    <property type="entry name" value="DUF3081"/>
</dbReference>
<comment type="caution">
    <text evidence="1">The sequence shown here is derived from an EMBL/GenBank/DDBJ whole genome shotgun (WGS) entry which is preliminary data.</text>
</comment>
<accession>A0A9W4R116</accession>
<evidence type="ECO:0000313" key="2">
    <source>
        <dbReference type="EMBL" id="CAH9066893.1"/>
    </source>
</evidence>
<dbReference type="Pfam" id="PF11280">
    <property type="entry name" value="DUF3081"/>
    <property type="match status" value="1"/>
</dbReference>